<feature type="transmembrane region" description="Helical" evidence="9">
    <location>
        <begin position="200"/>
        <end position="221"/>
    </location>
</feature>
<keyword evidence="6 9" id="KW-1133">Transmembrane helix</keyword>
<dbReference type="GO" id="GO:0008013">
    <property type="term" value="F:beta-catenin binding"/>
    <property type="evidence" value="ECO:0007669"/>
    <property type="project" value="TreeGrafter"/>
</dbReference>
<dbReference type="Gene3D" id="2.60.40.60">
    <property type="entry name" value="Cadherins"/>
    <property type="match status" value="2"/>
</dbReference>
<organism evidence="11 12">
    <name type="scientific">Heterorhabditis bacteriophora</name>
    <name type="common">Entomopathogenic nematode worm</name>
    <dbReference type="NCBI Taxonomy" id="37862"/>
    <lineage>
        <taxon>Eukaryota</taxon>
        <taxon>Metazoa</taxon>
        <taxon>Ecdysozoa</taxon>
        <taxon>Nematoda</taxon>
        <taxon>Chromadorea</taxon>
        <taxon>Rhabditida</taxon>
        <taxon>Rhabditina</taxon>
        <taxon>Rhabditomorpha</taxon>
        <taxon>Strongyloidea</taxon>
        <taxon>Heterorhabditidae</taxon>
        <taxon>Heterorhabditis</taxon>
    </lineage>
</organism>
<dbReference type="PANTHER" id="PTHR24027">
    <property type="entry name" value="CADHERIN-23"/>
    <property type="match status" value="1"/>
</dbReference>
<dbReference type="InterPro" id="IPR020894">
    <property type="entry name" value="Cadherin_CS"/>
</dbReference>
<dbReference type="GO" id="GO:0007043">
    <property type="term" value="P:cell-cell junction assembly"/>
    <property type="evidence" value="ECO:0007669"/>
    <property type="project" value="TreeGrafter"/>
</dbReference>
<evidence type="ECO:0000256" key="6">
    <source>
        <dbReference type="ARBA" id="ARBA00022989"/>
    </source>
</evidence>
<dbReference type="PRINTS" id="PR00205">
    <property type="entry name" value="CADHERIN"/>
</dbReference>
<name>A0A1I7XGB0_HETBA</name>
<keyword evidence="11" id="KW-1185">Reference proteome</keyword>
<dbReference type="InterPro" id="IPR015919">
    <property type="entry name" value="Cadherin-like_sf"/>
</dbReference>
<evidence type="ECO:0000256" key="5">
    <source>
        <dbReference type="ARBA" id="ARBA00022837"/>
    </source>
</evidence>
<dbReference type="InterPro" id="IPR039808">
    <property type="entry name" value="Cadherin"/>
</dbReference>
<evidence type="ECO:0000256" key="2">
    <source>
        <dbReference type="ARBA" id="ARBA00022692"/>
    </source>
</evidence>
<dbReference type="GO" id="GO:0045296">
    <property type="term" value="F:cadherin binding"/>
    <property type="evidence" value="ECO:0007669"/>
    <property type="project" value="TreeGrafter"/>
</dbReference>
<keyword evidence="5 8" id="KW-0106">Calcium</keyword>
<evidence type="ECO:0000256" key="1">
    <source>
        <dbReference type="ARBA" id="ARBA00004167"/>
    </source>
</evidence>
<evidence type="ECO:0000313" key="11">
    <source>
        <dbReference type="Proteomes" id="UP000095283"/>
    </source>
</evidence>
<dbReference type="AlphaFoldDB" id="A0A1I7XGB0"/>
<keyword evidence="2 9" id="KW-0812">Transmembrane</keyword>
<feature type="transmembrane region" description="Helical" evidence="9">
    <location>
        <begin position="344"/>
        <end position="361"/>
    </location>
</feature>
<evidence type="ECO:0000313" key="12">
    <source>
        <dbReference type="WBParaSite" id="Hba_16549"/>
    </source>
</evidence>
<dbReference type="PANTHER" id="PTHR24027:SF422">
    <property type="entry name" value="CADHERIN DOMAIN-CONTAINING PROTEIN"/>
    <property type="match status" value="1"/>
</dbReference>
<keyword evidence="4" id="KW-0677">Repeat</keyword>
<feature type="domain" description="Cadherin" evidence="10">
    <location>
        <begin position="295"/>
        <end position="327"/>
    </location>
</feature>
<dbReference type="GO" id="GO:0016477">
    <property type="term" value="P:cell migration"/>
    <property type="evidence" value="ECO:0007669"/>
    <property type="project" value="TreeGrafter"/>
</dbReference>
<dbReference type="GO" id="GO:0007156">
    <property type="term" value="P:homophilic cell adhesion via plasma membrane adhesion molecules"/>
    <property type="evidence" value="ECO:0007669"/>
    <property type="project" value="InterPro"/>
</dbReference>
<comment type="subcellular location">
    <subcellularLocation>
        <location evidence="1">Membrane</location>
        <topology evidence="1">Single-pass membrane protein</topology>
    </subcellularLocation>
</comment>
<dbReference type="GO" id="GO:0005912">
    <property type="term" value="C:adherens junction"/>
    <property type="evidence" value="ECO:0007669"/>
    <property type="project" value="TreeGrafter"/>
</dbReference>
<sequence length="430" mass="50099">MIYTKKKEVRAYLFQFILHLFTFLFSFSSRVQTIYVEVEDVDEPPAFINGPTPYQAVVPLERPIGFHVYKFAAKDENGDGDMDVEYKLINTEPSGMFTVDSGSGVIRTAVKRYREGQTYRVLVQAIDKTPRDLTAKQESQVAKLEILAGDRPPQFVQQHYTVSLPEDNLIDYRQVIFFFEGIRMFLKCKHSFYNYGGKNIIILILILLTTFNLRLEILIVIKWNMLSSIRTEEKHWKPHCFILTRIPDLSNYVLACWQKIFFMMSPHTISPFSLKMTGHAVEPNLWYIQLWPQYLSVSATDRGDRPLIGFCQFSVEVVDVNDNAPQFDRASYETSVSRSERIGYFRLVLFFSNETSAPVYYSTSPMLFHIYIYIILYLSLLFLYIYTCMQNFQKDKFIFNVIADDNGVPDAQNSTVQACIIHKYLFTKQI</sequence>
<dbReference type="GO" id="GO:0000902">
    <property type="term" value="P:cell morphogenesis"/>
    <property type="evidence" value="ECO:0007669"/>
    <property type="project" value="TreeGrafter"/>
</dbReference>
<dbReference type="Pfam" id="PF00028">
    <property type="entry name" value="Cadherin"/>
    <property type="match status" value="1"/>
</dbReference>
<dbReference type="PROSITE" id="PS00232">
    <property type="entry name" value="CADHERIN_1"/>
    <property type="match status" value="1"/>
</dbReference>
<dbReference type="Proteomes" id="UP000095283">
    <property type="component" value="Unplaced"/>
</dbReference>
<dbReference type="GO" id="GO:0034332">
    <property type="term" value="P:adherens junction organization"/>
    <property type="evidence" value="ECO:0007669"/>
    <property type="project" value="TreeGrafter"/>
</dbReference>
<feature type="domain" description="Cadherin" evidence="10">
    <location>
        <begin position="50"/>
        <end position="155"/>
    </location>
</feature>
<evidence type="ECO:0000259" key="10">
    <source>
        <dbReference type="PROSITE" id="PS50268"/>
    </source>
</evidence>
<dbReference type="SUPFAM" id="SSF49313">
    <property type="entry name" value="Cadherin-like"/>
    <property type="match status" value="2"/>
</dbReference>
<keyword evidence="7 9" id="KW-0472">Membrane</keyword>
<dbReference type="GO" id="GO:0005509">
    <property type="term" value="F:calcium ion binding"/>
    <property type="evidence" value="ECO:0007669"/>
    <property type="project" value="UniProtKB-UniRule"/>
</dbReference>
<dbReference type="PROSITE" id="PS50268">
    <property type="entry name" value="CADHERIN_2"/>
    <property type="match status" value="2"/>
</dbReference>
<feature type="transmembrane region" description="Helical" evidence="9">
    <location>
        <begin position="12"/>
        <end position="29"/>
    </location>
</feature>
<evidence type="ECO:0000256" key="4">
    <source>
        <dbReference type="ARBA" id="ARBA00022737"/>
    </source>
</evidence>
<dbReference type="WBParaSite" id="Hba_16549">
    <property type="protein sequence ID" value="Hba_16549"/>
    <property type="gene ID" value="Hba_16549"/>
</dbReference>
<evidence type="ECO:0000256" key="8">
    <source>
        <dbReference type="PROSITE-ProRule" id="PRU00043"/>
    </source>
</evidence>
<reference evidence="12" key="1">
    <citation type="submission" date="2016-11" db="UniProtKB">
        <authorList>
            <consortium name="WormBaseParasite"/>
        </authorList>
    </citation>
    <scope>IDENTIFICATION</scope>
</reference>
<accession>A0A1I7XGB0</accession>
<dbReference type="GO" id="GO:0016339">
    <property type="term" value="P:calcium-dependent cell-cell adhesion via plasma membrane cell adhesion molecules"/>
    <property type="evidence" value="ECO:0007669"/>
    <property type="project" value="TreeGrafter"/>
</dbReference>
<proteinExistence type="predicted"/>
<evidence type="ECO:0000256" key="3">
    <source>
        <dbReference type="ARBA" id="ARBA00022729"/>
    </source>
</evidence>
<protein>
    <submittedName>
        <fullName evidence="12">Cadherin domain-containing protein</fullName>
    </submittedName>
</protein>
<feature type="transmembrane region" description="Helical" evidence="9">
    <location>
        <begin position="367"/>
        <end position="386"/>
    </location>
</feature>
<dbReference type="CDD" id="cd11304">
    <property type="entry name" value="Cadherin_repeat"/>
    <property type="match status" value="2"/>
</dbReference>
<evidence type="ECO:0000256" key="7">
    <source>
        <dbReference type="ARBA" id="ARBA00023136"/>
    </source>
</evidence>
<dbReference type="GO" id="GO:0044331">
    <property type="term" value="P:cell-cell adhesion mediated by cadherin"/>
    <property type="evidence" value="ECO:0007669"/>
    <property type="project" value="TreeGrafter"/>
</dbReference>
<dbReference type="InterPro" id="IPR002126">
    <property type="entry name" value="Cadherin-like_dom"/>
</dbReference>
<keyword evidence="3" id="KW-0732">Signal</keyword>
<dbReference type="GO" id="GO:0016342">
    <property type="term" value="C:catenin complex"/>
    <property type="evidence" value="ECO:0007669"/>
    <property type="project" value="TreeGrafter"/>
</dbReference>
<evidence type="ECO:0000256" key="9">
    <source>
        <dbReference type="SAM" id="Phobius"/>
    </source>
</evidence>